<keyword evidence="3" id="KW-1185">Reference proteome</keyword>
<comment type="caution">
    <text evidence="2">The sequence shown here is derived from an EMBL/GenBank/DDBJ whole genome shotgun (WGS) entry which is preliminary data.</text>
</comment>
<evidence type="ECO:0000256" key="1">
    <source>
        <dbReference type="SAM" id="Phobius"/>
    </source>
</evidence>
<keyword evidence="1" id="KW-1133">Transmembrane helix</keyword>
<evidence type="ECO:0008006" key="4">
    <source>
        <dbReference type="Google" id="ProtNLM"/>
    </source>
</evidence>
<feature type="transmembrane region" description="Helical" evidence="1">
    <location>
        <begin position="135"/>
        <end position="158"/>
    </location>
</feature>
<dbReference type="STRING" id="476652.DEAC_c44450"/>
<dbReference type="RefSeq" id="WP_047812178.1">
    <property type="nucleotide sequence ID" value="NZ_LDZY01000037.1"/>
</dbReference>
<feature type="transmembrane region" description="Helical" evidence="1">
    <location>
        <begin position="215"/>
        <end position="232"/>
    </location>
</feature>
<name>A0A0J1FJK8_9FIRM</name>
<protein>
    <recommendedName>
        <fullName evidence="4">Urease accessory protein UreH-like transmembrane domain-containing protein</fullName>
    </recommendedName>
</protein>
<gene>
    <name evidence="2" type="ORF">DEAC_c44450</name>
</gene>
<feature type="transmembrane region" description="Helical" evidence="1">
    <location>
        <begin position="89"/>
        <end position="106"/>
    </location>
</feature>
<keyword evidence="1" id="KW-0812">Transmembrane</keyword>
<sequence>MLNLWNPSHLSLSVGLITAFILGMIHGITPDEHTWPITFSYSIGSYSSKKGMLSGLVFSTGFTLQRAIASELAFMALTGFLMSSSSENIVYIIVGIVMAISGYYILHKGRSFHLIPWLEKLLPQTDDSKPVPIRLAFLHGIIAGCGTGAFATIIYTVISPTMPSVWVGFVPGLLFGLGTLSMQVIIGALFGWWIQSRNISQSSKANIGQFVSGNTLQYGGLLFMLAGILGLIDPSISDWGVNTGIRVHNLDSINIGVILVVIIVAGIGGVSMWLALRKNKENTLGTHNG</sequence>
<evidence type="ECO:0000313" key="2">
    <source>
        <dbReference type="EMBL" id="KLU63654.1"/>
    </source>
</evidence>
<dbReference type="Proteomes" id="UP000036356">
    <property type="component" value="Unassembled WGS sequence"/>
</dbReference>
<evidence type="ECO:0000313" key="3">
    <source>
        <dbReference type="Proteomes" id="UP000036356"/>
    </source>
</evidence>
<dbReference type="PATRIC" id="fig|476652.3.peg.4719"/>
<organism evidence="2 3">
    <name type="scientific">Desulfosporosinus acididurans</name>
    <dbReference type="NCBI Taxonomy" id="476652"/>
    <lineage>
        <taxon>Bacteria</taxon>
        <taxon>Bacillati</taxon>
        <taxon>Bacillota</taxon>
        <taxon>Clostridia</taxon>
        <taxon>Eubacteriales</taxon>
        <taxon>Desulfitobacteriaceae</taxon>
        <taxon>Desulfosporosinus</taxon>
    </lineage>
</organism>
<feature type="transmembrane region" description="Helical" evidence="1">
    <location>
        <begin position="12"/>
        <end position="30"/>
    </location>
</feature>
<feature type="transmembrane region" description="Helical" evidence="1">
    <location>
        <begin position="170"/>
        <end position="194"/>
    </location>
</feature>
<reference evidence="2 3" key="1">
    <citation type="submission" date="2015-06" db="EMBL/GenBank/DDBJ databases">
        <title>Draft genome of the moderately acidophilic sulfate reducer Candidatus Desulfosporosinus acididurans strain M1.</title>
        <authorList>
            <person name="Poehlein A."/>
            <person name="Petzsch P."/>
            <person name="Johnson B.D."/>
            <person name="Schloemann M."/>
            <person name="Daniel R."/>
            <person name="Muehling M."/>
        </authorList>
    </citation>
    <scope>NUCLEOTIDE SEQUENCE [LARGE SCALE GENOMIC DNA]</scope>
    <source>
        <strain evidence="2 3">M1</strain>
    </source>
</reference>
<dbReference type="EMBL" id="LDZY01000037">
    <property type="protein sequence ID" value="KLU63654.1"/>
    <property type="molecule type" value="Genomic_DNA"/>
</dbReference>
<keyword evidence="1" id="KW-0472">Membrane</keyword>
<dbReference type="AlphaFoldDB" id="A0A0J1FJK8"/>
<feature type="transmembrane region" description="Helical" evidence="1">
    <location>
        <begin position="252"/>
        <end position="276"/>
    </location>
</feature>
<proteinExistence type="predicted"/>
<accession>A0A0J1FJK8</accession>